<keyword evidence="2 10" id="KW-0436">Ligase</keyword>
<evidence type="ECO:0000256" key="10">
    <source>
        <dbReference type="RuleBase" id="RU363036"/>
    </source>
</evidence>
<dbReference type="SUPFAM" id="SSF52374">
    <property type="entry name" value="Nucleotidylyl transferase"/>
    <property type="match status" value="1"/>
</dbReference>
<dbReference type="GO" id="GO:0003723">
    <property type="term" value="F:RNA binding"/>
    <property type="evidence" value="ECO:0007669"/>
    <property type="project" value="UniProtKB-KW"/>
</dbReference>
<gene>
    <name evidence="12" type="ORF">M231_03520</name>
</gene>
<comment type="catalytic activity">
    <reaction evidence="8">
        <text>tRNA(Tyr) + L-tyrosine + ATP = L-tyrosyl-tRNA(Tyr) + AMP + diphosphate + H(+)</text>
        <dbReference type="Rhea" id="RHEA:10220"/>
        <dbReference type="Rhea" id="RHEA-COMP:9706"/>
        <dbReference type="Rhea" id="RHEA-COMP:9707"/>
        <dbReference type="ChEBI" id="CHEBI:15378"/>
        <dbReference type="ChEBI" id="CHEBI:30616"/>
        <dbReference type="ChEBI" id="CHEBI:33019"/>
        <dbReference type="ChEBI" id="CHEBI:58315"/>
        <dbReference type="ChEBI" id="CHEBI:78442"/>
        <dbReference type="ChEBI" id="CHEBI:78536"/>
        <dbReference type="ChEBI" id="CHEBI:456215"/>
        <dbReference type="EC" id="6.1.1.1"/>
    </reaction>
</comment>
<evidence type="ECO:0000256" key="2">
    <source>
        <dbReference type="ARBA" id="ARBA00022598"/>
    </source>
</evidence>
<keyword evidence="3 10" id="KW-0547">Nucleotide-binding</keyword>
<evidence type="ECO:0000256" key="7">
    <source>
        <dbReference type="ARBA" id="ARBA00033323"/>
    </source>
</evidence>
<dbReference type="Proteomes" id="UP000289152">
    <property type="component" value="Unassembled WGS sequence"/>
</dbReference>
<comment type="similarity">
    <text evidence="10">Belongs to the class-I aminoacyl-tRNA synthetase family.</text>
</comment>
<keyword evidence="6 10" id="KW-0030">Aminoacyl-tRNA synthetase</keyword>
<dbReference type="GO" id="GO:0004831">
    <property type="term" value="F:tyrosine-tRNA ligase activity"/>
    <property type="evidence" value="ECO:0007669"/>
    <property type="project" value="UniProtKB-EC"/>
</dbReference>
<evidence type="ECO:0000256" key="4">
    <source>
        <dbReference type="ARBA" id="ARBA00022840"/>
    </source>
</evidence>
<dbReference type="Gene3D" id="3.10.290.10">
    <property type="entry name" value="RNA-binding S4 domain"/>
    <property type="match status" value="1"/>
</dbReference>
<evidence type="ECO:0000256" key="11">
    <source>
        <dbReference type="SAM" id="MobiDB-lite"/>
    </source>
</evidence>
<feature type="region of interest" description="Disordered" evidence="11">
    <location>
        <begin position="97"/>
        <end position="116"/>
    </location>
</feature>
<dbReference type="AlphaFoldDB" id="A0A4Q1BMU5"/>
<dbReference type="Gene3D" id="1.10.240.10">
    <property type="entry name" value="Tyrosyl-Transfer RNA Synthetase"/>
    <property type="match status" value="1"/>
</dbReference>
<evidence type="ECO:0000313" key="12">
    <source>
        <dbReference type="EMBL" id="RXK39163.1"/>
    </source>
</evidence>
<dbReference type="InterPro" id="IPR002305">
    <property type="entry name" value="aa-tRNA-synth_Ic"/>
</dbReference>
<keyword evidence="13" id="KW-1185">Reference proteome</keyword>
<feature type="region of interest" description="Disordered" evidence="11">
    <location>
        <begin position="144"/>
        <end position="171"/>
    </location>
</feature>
<dbReference type="PANTHER" id="PTHR11766:SF0">
    <property type="entry name" value="TYROSINE--TRNA LIGASE, MITOCHONDRIAL"/>
    <property type="match status" value="1"/>
</dbReference>
<evidence type="ECO:0000256" key="6">
    <source>
        <dbReference type="ARBA" id="ARBA00023146"/>
    </source>
</evidence>
<organism evidence="12 13">
    <name type="scientific">Tremella mesenterica</name>
    <name type="common">Jelly fungus</name>
    <dbReference type="NCBI Taxonomy" id="5217"/>
    <lineage>
        <taxon>Eukaryota</taxon>
        <taxon>Fungi</taxon>
        <taxon>Dikarya</taxon>
        <taxon>Basidiomycota</taxon>
        <taxon>Agaricomycotina</taxon>
        <taxon>Tremellomycetes</taxon>
        <taxon>Tremellales</taxon>
        <taxon>Tremellaceae</taxon>
        <taxon>Tremella</taxon>
    </lineage>
</organism>
<dbReference type="VEuPathDB" id="FungiDB:TREMEDRAFT_27206"/>
<dbReference type="GO" id="GO:0005829">
    <property type="term" value="C:cytosol"/>
    <property type="evidence" value="ECO:0007669"/>
    <property type="project" value="TreeGrafter"/>
</dbReference>
<dbReference type="InterPro" id="IPR002307">
    <property type="entry name" value="Tyr-tRNA-ligase"/>
</dbReference>
<evidence type="ECO:0000256" key="8">
    <source>
        <dbReference type="ARBA" id="ARBA00048248"/>
    </source>
</evidence>
<name>A0A4Q1BMU5_TREME</name>
<dbReference type="FunFam" id="1.10.240.10:FF:000001">
    <property type="entry name" value="Tyrosine--tRNA ligase"/>
    <property type="match status" value="1"/>
</dbReference>
<dbReference type="OrthoDB" id="337870at2759"/>
<dbReference type="InterPro" id="IPR024088">
    <property type="entry name" value="Tyr-tRNA-ligase_bac-type"/>
</dbReference>
<comment type="caution">
    <text evidence="12">The sequence shown here is derived from an EMBL/GenBank/DDBJ whole genome shotgun (WGS) entry which is preliminary data.</text>
</comment>
<proteinExistence type="inferred from homology"/>
<dbReference type="InParanoid" id="A0A4Q1BMU5"/>
<keyword evidence="5 10" id="KW-0648">Protein biosynthesis</keyword>
<dbReference type="Gene3D" id="3.40.50.620">
    <property type="entry name" value="HUPs"/>
    <property type="match status" value="1"/>
</dbReference>
<reference evidence="12 13" key="1">
    <citation type="submission" date="2016-06" db="EMBL/GenBank/DDBJ databases">
        <title>Evolution of pathogenesis and genome organization in the Tremellales.</title>
        <authorList>
            <person name="Cuomo C."/>
            <person name="Litvintseva A."/>
            <person name="Heitman J."/>
            <person name="Chen Y."/>
            <person name="Sun S."/>
            <person name="Springer D."/>
            <person name="Dromer F."/>
            <person name="Young S."/>
            <person name="Zeng Q."/>
            <person name="Chapman S."/>
            <person name="Gujja S."/>
            <person name="Saif S."/>
            <person name="Birren B."/>
        </authorList>
    </citation>
    <scope>NUCLEOTIDE SEQUENCE [LARGE SCALE GENOMIC DNA]</scope>
    <source>
        <strain evidence="12 13">ATCC 28783</strain>
    </source>
</reference>
<dbReference type="GO" id="GO:0005524">
    <property type="term" value="F:ATP binding"/>
    <property type="evidence" value="ECO:0007669"/>
    <property type="project" value="UniProtKB-KW"/>
</dbReference>
<evidence type="ECO:0000256" key="5">
    <source>
        <dbReference type="ARBA" id="ARBA00022917"/>
    </source>
</evidence>
<dbReference type="GO" id="GO:0005739">
    <property type="term" value="C:mitochondrion"/>
    <property type="evidence" value="ECO:0007669"/>
    <property type="project" value="TreeGrafter"/>
</dbReference>
<dbReference type="NCBIfam" id="TIGR00234">
    <property type="entry name" value="tyrS"/>
    <property type="match status" value="1"/>
</dbReference>
<dbReference type="PROSITE" id="PS50889">
    <property type="entry name" value="S4"/>
    <property type="match status" value="1"/>
</dbReference>
<evidence type="ECO:0000313" key="13">
    <source>
        <dbReference type="Proteomes" id="UP000289152"/>
    </source>
</evidence>
<dbReference type="PANTHER" id="PTHR11766">
    <property type="entry name" value="TYROSYL-TRNA SYNTHETASE"/>
    <property type="match status" value="1"/>
</dbReference>
<evidence type="ECO:0000256" key="3">
    <source>
        <dbReference type="ARBA" id="ARBA00022741"/>
    </source>
</evidence>
<protein>
    <recommendedName>
        <fullName evidence="1">tyrosine--tRNA ligase</fullName>
        <ecNumber evidence="1">6.1.1.1</ecNumber>
    </recommendedName>
    <alternativeName>
        <fullName evidence="7">Tyrosyl-tRNA synthetase</fullName>
    </alternativeName>
</protein>
<dbReference type="FunCoup" id="A0A4Q1BMU5">
    <property type="interactions" value="405"/>
</dbReference>
<sequence>MSALLPVPLSPVESLLSIFWVVCDISISEKRGVKSVLMFSPKLRDHLTTPRTIYAGIDPSASSLHVGNLLPLFGLLHLYKAGHNIIPLIGGATGPIGDPSGRKSERPSLSPEQLANNASKITAQVEHFLERGRILASRRFAETHTISSPSHPESISSDPSQSSEAVETVPVDTDGSEYGKVEVLNNLDWFKDIRFLEFLSDVGKLARVNIMLARERQVPNPLIVKSRLNSYSGISFTEFSYQLLQAYDFLHLYRKHGCTVQLGGSDQWGNIVAGIDLIKRVHSPPPSVDNDNVERVKKSKGKKGETEVVVKVEESDDETQVYGLTIPLLTTSNGEKFGKSAGNAIWLDESMTSVSEFYQFFYRTEDADVERYLKLLTFIPLPQIEEIMREHGLKLARELTELVHGEEGVSRAETIARILYHTPLRELKSDQVLQAFRGDPRFHRVDRRNVTTQTMTKLAVLYGLVRSRAEATRAVQTRGLYLNEFLITDPRSKLSRSNLIDQHIGILRVGTRKHVIFYVD</sequence>
<accession>A0A4Q1BMU5</accession>
<keyword evidence="9" id="KW-0694">RNA-binding</keyword>
<feature type="compositionally biased region" description="Low complexity" evidence="11">
    <location>
        <begin position="147"/>
        <end position="163"/>
    </location>
</feature>
<dbReference type="Pfam" id="PF00579">
    <property type="entry name" value="tRNA-synt_1b"/>
    <property type="match status" value="1"/>
</dbReference>
<evidence type="ECO:0000256" key="1">
    <source>
        <dbReference type="ARBA" id="ARBA00013160"/>
    </source>
</evidence>
<dbReference type="CDD" id="cd00805">
    <property type="entry name" value="TyrRS_core"/>
    <property type="match status" value="1"/>
</dbReference>
<evidence type="ECO:0000256" key="9">
    <source>
        <dbReference type="PROSITE-ProRule" id="PRU00182"/>
    </source>
</evidence>
<dbReference type="SUPFAM" id="SSF55174">
    <property type="entry name" value="Alpha-L RNA-binding motif"/>
    <property type="match status" value="1"/>
</dbReference>
<dbReference type="InterPro" id="IPR036986">
    <property type="entry name" value="S4_RNA-bd_sf"/>
</dbReference>
<dbReference type="EC" id="6.1.1.1" evidence="1"/>
<dbReference type="STRING" id="5217.A0A4Q1BMU5"/>
<dbReference type="GO" id="GO:0006437">
    <property type="term" value="P:tyrosyl-tRNA aminoacylation"/>
    <property type="evidence" value="ECO:0007669"/>
    <property type="project" value="InterPro"/>
</dbReference>
<dbReference type="InterPro" id="IPR014729">
    <property type="entry name" value="Rossmann-like_a/b/a_fold"/>
</dbReference>
<dbReference type="EMBL" id="SDIL01000035">
    <property type="protein sequence ID" value="RXK39163.1"/>
    <property type="molecule type" value="Genomic_DNA"/>
</dbReference>
<keyword evidence="4 10" id="KW-0067">ATP-binding</keyword>